<evidence type="ECO:0000256" key="2">
    <source>
        <dbReference type="ARBA" id="ARBA00022771"/>
    </source>
</evidence>
<evidence type="ECO:0000256" key="1">
    <source>
        <dbReference type="ARBA" id="ARBA00022723"/>
    </source>
</evidence>
<keyword evidence="4" id="KW-0805">Transcription regulation</keyword>
<protein>
    <recommendedName>
        <fullName evidence="7">AIPP2-like SPOC-like domain-containing protein</fullName>
    </recommendedName>
</protein>
<dbReference type="InterPro" id="IPR011011">
    <property type="entry name" value="Znf_FYVE_PHD"/>
</dbReference>
<evidence type="ECO:0000313" key="9">
    <source>
        <dbReference type="Proteomes" id="UP000886520"/>
    </source>
</evidence>
<comment type="caution">
    <text evidence="8">The sequence shown here is derived from an EMBL/GenBank/DDBJ whole genome shotgun (WGS) entry which is preliminary data.</text>
</comment>
<evidence type="ECO:0000256" key="4">
    <source>
        <dbReference type="ARBA" id="ARBA00023015"/>
    </source>
</evidence>
<evidence type="ECO:0000256" key="6">
    <source>
        <dbReference type="SAM" id="MobiDB-lite"/>
    </source>
</evidence>
<dbReference type="Pfam" id="PF23121">
    <property type="entry name" value="SPOC_AIPP2"/>
    <property type="match status" value="1"/>
</dbReference>
<organism evidence="8 9">
    <name type="scientific">Adiantum capillus-veneris</name>
    <name type="common">Maidenhair fern</name>
    <dbReference type="NCBI Taxonomy" id="13818"/>
    <lineage>
        <taxon>Eukaryota</taxon>
        <taxon>Viridiplantae</taxon>
        <taxon>Streptophyta</taxon>
        <taxon>Embryophyta</taxon>
        <taxon>Tracheophyta</taxon>
        <taxon>Polypodiopsida</taxon>
        <taxon>Polypodiidae</taxon>
        <taxon>Polypodiales</taxon>
        <taxon>Pteridineae</taxon>
        <taxon>Pteridaceae</taxon>
        <taxon>Vittarioideae</taxon>
        <taxon>Adiantum</taxon>
    </lineage>
</organism>
<feature type="domain" description="AIPP2-like SPOC-like" evidence="7">
    <location>
        <begin position="422"/>
        <end position="553"/>
    </location>
</feature>
<keyword evidence="3" id="KW-0862">Zinc</keyword>
<dbReference type="EMBL" id="JABFUD020000010">
    <property type="protein sequence ID" value="KAI5074207.1"/>
    <property type="molecule type" value="Genomic_DNA"/>
</dbReference>
<reference evidence="8" key="1">
    <citation type="submission" date="2021-01" db="EMBL/GenBank/DDBJ databases">
        <title>Adiantum capillus-veneris genome.</title>
        <authorList>
            <person name="Fang Y."/>
            <person name="Liao Q."/>
        </authorList>
    </citation>
    <scope>NUCLEOTIDE SEQUENCE</scope>
    <source>
        <strain evidence="8">H3</strain>
        <tissue evidence="8">Leaf</tissue>
    </source>
</reference>
<dbReference type="InterPro" id="IPR049914">
    <property type="entry name" value="PHD1-3/5-6"/>
</dbReference>
<dbReference type="AlphaFoldDB" id="A0A9D4UUN1"/>
<evidence type="ECO:0000313" key="8">
    <source>
        <dbReference type="EMBL" id="KAI5074207.1"/>
    </source>
</evidence>
<dbReference type="GO" id="GO:0034244">
    <property type="term" value="P:negative regulation of transcription elongation by RNA polymerase II"/>
    <property type="evidence" value="ECO:0007669"/>
    <property type="project" value="InterPro"/>
</dbReference>
<dbReference type="SUPFAM" id="SSF57903">
    <property type="entry name" value="FYVE/PHD zinc finger"/>
    <property type="match status" value="1"/>
</dbReference>
<name>A0A9D4UUN1_ADICA</name>
<dbReference type="Gene3D" id="3.30.40.10">
    <property type="entry name" value="Zinc/RING finger domain, C3HC4 (zinc finger)"/>
    <property type="match status" value="1"/>
</dbReference>
<keyword evidence="5" id="KW-0804">Transcription</keyword>
<proteinExistence type="predicted"/>
<dbReference type="GO" id="GO:0008270">
    <property type="term" value="F:zinc ion binding"/>
    <property type="evidence" value="ECO:0007669"/>
    <property type="project" value="UniProtKB-KW"/>
</dbReference>
<accession>A0A9D4UUN1</accession>
<evidence type="ECO:0000256" key="3">
    <source>
        <dbReference type="ARBA" id="ARBA00022833"/>
    </source>
</evidence>
<evidence type="ECO:0000256" key="5">
    <source>
        <dbReference type="ARBA" id="ARBA00023163"/>
    </source>
</evidence>
<keyword evidence="2" id="KW-0863">Zinc-finger</keyword>
<dbReference type="PANTHER" id="PTHR33304:SF9">
    <property type="entry name" value="RING_FYVE_PHD ZINC FINGER SUPERFAMILY PROTEIN"/>
    <property type="match status" value="1"/>
</dbReference>
<sequence>MQVQICDICGDAGYDDELAICGGCNDAAEHIYCMAAMLDSVPLQWVCERCELEEKGSIKKKLACSEPFPIEGVEKHTTANPFSFSELNEAKNVVTMPKSLSQSGSKILPRQDNQPDLSSSNSPGLTRLSEVQTQIHNREKSNLFPMHAIPVGKTCCSTPKLEGAAVQTVGLSASLSSTACKVSSKGNPNVTYPSKSLADRPLSRTKHVFSRSSSFPVGDDKLTFLLPSRPKDLKRSKSTVVRLTTTWTDNSNIKSSNRDENSTLAKKDVYTKGLTHATHGCAMHGASHKMESIKSTSAVGPKVHGEFKKQQYDWSSRDSDALQSHGRSGKEIVFQHSKGPRRCFKCDQGHADCVQGSATVQQAQGVDARNYEQLQGGSNPVSPPGNGVGSGALPLRETGLAVDSFSQAQLESLAEPCVQILWSGCFSISSTCLTAYNGMQAHASTKADPRISEAMKSLPFELRLEELKRGVETGTWPRSLQNRPPTSSSIGVYFFPVDMECHDTWYKPLLDRLVANDLALRTSMDFFQLLIFPSHLLPEADRCWDDRQYLWGILQNANVKSSCTITFGETV</sequence>
<feature type="region of interest" description="Disordered" evidence="6">
    <location>
        <begin position="101"/>
        <end position="126"/>
    </location>
</feature>
<dbReference type="Proteomes" id="UP000886520">
    <property type="component" value="Chromosome 10"/>
</dbReference>
<dbReference type="PANTHER" id="PTHR33304">
    <property type="match status" value="1"/>
</dbReference>
<gene>
    <name evidence="8" type="ORF">GOP47_0010168</name>
</gene>
<dbReference type="InterPro" id="IPR056280">
    <property type="entry name" value="AIPP2-like_SPOC"/>
</dbReference>
<dbReference type="OrthoDB" id="1932206at2759"/>
<dbReference type="GO" id="GO:0140566">
    <property type="term" value="F:histone reader activity"/>
    <property type="evidence" value="ECO:0007669"/>
    <property type="project" value="InterPro"/>
</dbReference>
<keyword evidence="1" id="KW-0479">Metal-binding</keyword>
<keyword evidence="9" id="KW-1185">Reference proteome</keyword>
<dbReference type="InterPro" id="IPR013083">
    <property type="entry name" value="Znf_RING/FYVE/PHD"/>
</dbReference>
<evidence type="ECO:0000259" key="7">
    <source>
        <dbReference type="Pfam" id="PF23121"/>
    </source>
</evidence>